<dbReference type="AlphaFoldDB" id="A0A811NR29"/>
<dbReference type="EMBL" id="CAJGYO010000005">
    <property type="protein sequence ID" value="CAD6229663.1"/>
    <property type="molecule type" value="Genomic_DNA"/>
</dbReference>
<dbReference type="InterPro" id="IPR029001">
    <property type="entry name" value="ITPase-like_fam"/>
</dbReference>
<organism evidence="1 2">
    <name type="scientific">Miscanthus lutarioriparius</name>
    <dbReference type="NCBI Taxonomy" id="422564"/>
    <lineage>
        <taxon>Eukaryota</taxon>
        <taxon>Viridiplantae</taxon>
        <taxon>Streptophyta</taxon>
        <taxon>Embryophyta</taxon>
        <taxon>Tracheophyta</taxon>
        <taxon>Spermatophyta</taxon>
        <taxon>Magnoliopsida</taxon>
        <taxon>Liliopsida</taxon>
        <taxon>Poales</taxon>
        <taxon>Poaceae</taxon>
        <taxon>PACMAD clade</taxon>
        <taxon>Panicoideae</taxon>
        <taxon>Andropogonodae</taxon>
        <taxon>Andropogoneae</taxon>
        <taxon>Saccharinae</taxon>
        <taxon>Miscanthus</taxon>
    </lineage>
</organism>
<accession>A0A811NR29</accession>
<proteinExistence type="predicted"/>
<reference evidence="1" key="1">
    <citation type="submission" date="2020-10" db="EMBL/GenBank/DDBJ databases">
        <authorList>
            <person name="Han B."/>
            <person name="Lu T."/>
            <person name="Zhao Q."/>
            <person name="Huang X."/>
            <person name="Zhao Y."/>
        </authorList>
    </citation>
    <scope>NUCLEOTIDE SEQUENCE</scope>
</reference>
<sequence>MADDSPTLFLNEEWIQISLPALRGRPGPHWKRFKGQAVLVNYLKAEKARRRRSAAHTRGSGRWCTSARWQCLTGGDDYAHVFVGAFAGDRKPPQQKSGFRYHAFLVLNALVGIEAW</sequence>
<dbReference type="Proteomes" id="UP000604825">
    <property type="component" value="Unassembled WGS sequence"/>
</dbReference>
<comment type="caution">
    <text evidence="1">The sequence shown here is derived from an EMBL/GenBank/DDBJ whole genome shotgun (WGS) entry which is preliminary data.</text>
</comment>
<evidence type="ECO:0000313" key="1">
    <source>
        <dbReference type="EMBL" id="CAD6229663.1"/>
    </source>
</evidence>
<keyword evidence="2" id="KW-1185">Reference proteome</keyword>
<gene>
    <name evidence="1" type="ORF">NCGR_LOCUS20172</name>
</gene>
<evidence type="ECO:0000313" key="2">
    <source>
        <dbReference type="Proteomes" id="UP000604825"/>
    </source>
</evidence>
<dbReference type="SUPFAM" id="SSF52972">
    <property type="entry name" value="ITPase-like"/>
    <property type="match status" value="1"/>
</dbReference>
<name>A0A811NR29_9POAL</name>
<protein>
    <submittedName>
        <fullName evidence="1">Uncharacterized protein</fullName>
    </submittedName>
</protein>